<dbReference type="InterPro" id="IPR000618">
    <property type="entry name" value="Insect_cuticle"/>
</dbReference>
<dbReference type="PRINTS" id="PR00947">
    <property type="entry name" value="CUTICLE"/>
</dbReference>
<evidence type="ECO:0000256" key="4">
    <source>
        <dbReference type="SAM" id="SignalP"/>
    </source>
</evidence>
<dbReference type="InterPro" id="IPR051217">
    <property type="entry name" value="Insect_Cuticle_Struc_Prot"/>
</dbReference>
<protein>
    <recommendedName>
        <fullName evidence="7">Cuticle protein</fullName>
    </recommendedName>
</protein>
<keyword evidence="2 4" id="KW-0732">Signal</keyword>
<evidence type="ECO:0000256" key="1">
    <source>
        <dbReference type="ARBA" id="ARBA00022460"/>
    </source>
</evidence>
<feature type="signal peptide" evidence="4">
    <location>
        <begin position="1"/>
        <end position="17"/>
    </location>
</feature>
<reference evidence="5" key="1">
    <citation type="submission" date="2021-12" db="EMBL/GenBank/DDBJ databases">
        <authorList>
            <person name="King R."/>
        </authorList>
    </citation>
    <scope>NUCLEOTIDE SEQUENCE</scope>
</reference>
<evidence type="ECO:0000256" key="3">
    <source>
        <dbReference type="PROSITE-ProRule" id="PRU00497"/>
    </source>
</evidence>
<dbReference type="InterPro" id="IPR031311">
    <property type="entry name" value="CHIT_BIND_RR_consensus"/>
</dbReference>
<dbReference type="PANTHER" id="PTHR12236">
    <property type="entry name" value="STRUCTURAL CONTITUENT OF CUTICLE"/>
    <property type="match status" value="1"/>
</dbReference>
<feature type="chain" id="PRO_5046491088" description="Cuticle protein" evidence="4">
    <location>
        <begin position="18"/>
        <end position="233"/>
    </location>
</feature>
<dbReference type="PANTHER" id="PTHR12236:SF75">
    <property type="entry name" value="CUTICULAR PROTEIN 62BB, ISOFORM A"/>
    <property type="match status" value="1"/>
</dbReference>
<dbReference type="Proteomes" id="UP001153292">
    <property type="component" value="Chromosome 14"/>
</dbReference>
<evidence type="ECO:0000313" key="6">
    <source>
        <dbReference type="Proteomes" id="UP001153292"/>
    </source>
</evidence>
<dbReference type="EMBL" id="OU963907">
    <property type="protein sequence ID" value="CAH0399403.1"/>
    <property type="molecule type" value="Genomic_DNA"/>
</dbReference>
<accession>A0ABN8ATV8</accession>
<keyword evidence="6" id="KW-1185">Reference proteome</keyword>
<dbReference type="PROSITE" id="PS00233">
    <property type="entry name" value="CHIT_BIND_RR_1"/>
    <property type="match status" value="1"/>
</dbReference>
<evidence type="ECO:0008006" key="7">
    <source>
        <dbReference type="Google" id="ProtNLM"/>
    </source>
</evidence>
<sequence length="233" mass="24649">MALKVATFFCFVAAAAAGAIPGPVSHLAYAEPEVPAQYEYSYSVQDDHSGDVKQQKENRNGDAVHGFYSLVQPDGTQRIVEYTADKVHGFNAVVRYEGQPHPAPAKIAYAPPQAQVAYAPAPVAKVTYAPAQPQVTYAPAQPQVAYAPAPVTKIAYAPAPVAKVNYAAPIAYANPAPVAYAQAPIPVPVAYPNSAPVAYAHAQHPAYAHAPRVAYPAPLGHVTYSSPAYSYQH</sequence>
<dbReference type="PROSITE" id="PS51155">
    <property type="entry name" value="CHIT_BIND_RR_2"/>
    <property type="match status" value="1"/>
</dbReference>
<keyword evidence="1 3" id="KW-0193">Cuticle</keyword>
<evidence type="ECO:0000313" key="5">
    <source>
        <dbReference type="EMBL" id="CAH0399403.1"/>
    </source>
</evidence>
<evidence type="ECO:0000256" key="2">
    <source>
        <dbReference type="ARBA" id="ARBA00022729"/>
    </source>
</evidence>
<dbReference type="Pfam" id="PF00379">
    <property type="entry name" value="Chitin_bind_4"/>
    <property type="match status" value="1"/>
</dbReference>
<name>A0ABN8ATV8_CHISP</name>
<gene>
    <name evidence="5" type="ORF">CHILSU_LOCUS2545</name>
</gene>
<organism evidence="5 6">
    <name type="scientific">Chilo suppressalis</name>
    <name type="common">Asiatic rice borer moth</name>
    <dbReference type="NCBI Taxonomy" id="168631"/>
    <lineage>
        <taxon>Eukaryota</taxon>
        <taxon>Metazoa</taxon>
        <taxon>Ecdysozoa</taxon>
        <taxon>Arthropoda</taxon>
        <taxon>Hexapoda</taxon>
        <taxon>Insecta</taxon>
        <taxon>Pterygota</taxon>
        <taxon>Neoptera</taxon>
        <taxon>Endopterygota</taxon>
        <taxon>Lepidoptera</taxon>
        <taxon>Glossata</taxon>
        <taxon>Ditrysia</taxon>
        <taxon>Pyraloidea</taxon>
        <taxon>Crambidae</taxon>
        <taxon>Crambinae</taxon>
        <taxon>Chilo</taxon>
    </lineage>
</organism>
<proteinExistence type="predicted"/>